<organism evidence="1 2">
    <name type="scientific">Gossypium tomentosum</name>
    <name type="common">Hawaiian cotton</name>
    <name type="synonym">Gossypium sandvicense</name>
    <dbReference type="NCBI Taxonomy" id="34277"/>
    <lineage>
        <taxon>Eukaryota</taxon>
        <taxon>Viridiplantae</taxon>
        <taxon>Streptophyta</taxon>
        <taxon>Embryophyta</taxon>
        <taxon>Tracheophyta</taxon>
        <taxon>Spermatophyta</taxon>
        <taxon>Magnoliopsida</taxon>
        <taxon>eudicotyledons</taxon>
        <taxon>Gunneridae</taxon>
        <taxon>Pentapetalae</taxon>
        <taxon>rosids</taxon>
        <taxon>malvids</taxon>
        <taxon>Malvales</taxon>
        <taxon>Malvaceae</taxon>
        <taxon>Malvoideae</taxon>
        <taxon>Gossypium</taxon>
    </lineage>
</organism>
<protein>
    <submittedName>
        <fullName evidence="1">Uncharacterized protein</fullName>
    </submittedName>
</protein>
<dbReference type="Proteomes" id="UP000322667">
    <property type="component" value="Chromosome A08"/>
</dbReference>
<dbReference type="AlphaFoldDB" id="A0A5D2PB15"/>
<name>A0A5D2PB15_GOSTO</name>
<evidence type="ECO:0000313" key="2">
    <source>
        <dbReference type="Proteomes" id="UP000322667"/>
    </source>
</evidence>
<proteinExistence type="predicted"/>
<gene>
    <name evidence="1" type="ORF">ES332_A08G051200v1</name>
</gene>
<dbReference type="EMBL" id="CM017617">
    <property type="protein sequence ID" value="TYI13329.1"/>
    <property type="molecule type" value="Genomic_DNA"/>
</dbReference>
<evidence type="ECO:0000313" key="1">
    <source>
        <dbReference type="EMBL" id="TYI13329.1"/>
    </source>
</evidence>
<reference evidence="1 2" key="1">
    <citation type="submission" date="2019-07" db="EMBL/GenBank/DDBJ databases">
        <title>WGS assembly of Gossypium tomentosum.</title>
        <authorList>
            <person name="Chen Z.J."/>
            <person name="Sreedasyam A."/>
            <person name="Ando A."/>
            <person name="Song Q."/>
            <person name="De L."/>
            <person name="Hulse-Kemp A."/>
            <person name="Ding M."/>
            <person name="Ye W."/>
            <person name="Kirkbride R."/>
            <person name="Jenkins J."/>
            <person name="Plott C."/>
            <person name="Lovell J."/>
            <person name="Lin Y.-M."/>
            <person name="Vaughn R."/>
            <person name="Liu B."/>
            <person name="Li W."/>
            <person name="Simpson S."/>
            <person name="Scheffler B."/>
            <person name="Saski C."/>
            <person name="Grover C."/>
            <person name="Hu G."/>
            <person name="Conover J."/>
            <person name="Carlson J."/>
            <person name="Shu S."/>
            <person name="Boston L."/>
            <person name="Williams M."/>
            <person name="Peterson D."/>
            <person name="Mcgee K."/>
            <person name="Jones D."/>
            <person name="Wendel J."/>
            <person name="Stelly D."/>
            <person name="Grimwood J."/>
            <person name="Schmutz J."/>
        </authorList>
    </citation>
    <scope>NUCLEOTIDE SEQUENCE [LARGE SCALE GENOMIC DNA]</scope>
    <source>
        <strain evidence="1">7179.01</strain>
    </source>
</reference>
<accession>A0A5D2PB15</accession>
<sequence length="78" mass="9310">MWQETRVLCFLHTNQTKANLHHCRFLGWHKLNIDDSSVGTRTRIELRVHYEAMRDKDRAKSLFRELSVSNWGNSNKPQ</sequence>
<keyword evidence="2" id="KW-1185">Reference proteome</keyword>